<evidence type="ECO:0000259" key="3">
    <source>
        <dbReference type="Pfam" id="PF02371"/>
    </source>
</evidence>
<dbReference type="Pfam" id="PF01548">
    <property type="entry name" value="DEDD_Tnp_IS110"/>
    <property type="match status" value="1"/>
</dbReference>
<feature type="domain" description="Transposase IS116/IS110/IS902 C-terminal" evidence="3">
    <location>
        <begin position="212"/>
        <end position="296"/>
    </location>
</feature>
<evidence type="ECO:0000259" key="2">
    <source>
        <dbReference type="Pfam" id="PF01548"/>
    </source>
</evidence>
<sequence>MINQQILKQNIGIDISKDAFDAYLVALTKELDIVSIGGRRFKNTDKGIEEFVKWAEKKANPAVELEFTMESTGVYYENLAYTLFEEGYIVHVVLPNLAKKYIESLGLRSKTDKLDAKALGQMGVERKLSVWHPASKNIRILKVLTRERTKRQKEKTVVKNQLHALKHSKDRPASSIQRLTELINFLEQLITDIDKEIKQLITEDEVLNLKVQNIISTPGLGITTAASVIAETNGFAGFNNIKQLQSFAGYDIKIRESGKWKGKSKISKKGNSYIRYALYFPAYTIIRKSPHYKTFYDRLLDKKGESLIAATAVQRKLLGLIYTLWKKDVCFDPDIESKQAA</sequence>
<evidence type="ECO:0000313" key="5">
    <source>
        <dbReference type="Proteomes" id="UP000181976"/>
    </source>
</evidence>
<dbReference type="Proteomes" id="UP000181976">
    <property type="component" value="Unassembled WGS sequence"/>
</dbReference>
<keyword evidence="5" id="KW-1185">Reference proteome</keyword>
<evidence type="ECO:0000313" key="4">
    <source>
        <dbReference type="EMBL" id="SFF11689.1"/>
    </source>
</evidence>
<dbReference type="Pfam" id="PF02371">
    <property type="entry name" value="Transposase_20"/>
    <property type="match status" value="1"/>
</dbReference>
<accession>A0A1I2G3H1</accession>
<dbReference type="InterPro" id="IPR003346">
    <property type="entry name" value="Transposase_20"/>
</dbReference>
<dbReference type="PANTHER" id="PTHR33055:SF13">
    <property type="entry name" value="TRANSPOSASE"/>
    <property type="match status" value="1"/>
</dbReference>
<dbReference type="RefSeq" id="WP_074964424.1">
    <property type="nucleotide sequence ID" value="NZ_FONA01000049.1"/>
</dbReference>
<protein>
    <submittedName>
        <fullName evidence="4">Transposase</fullName>
    </submittedName>
</protein>
<dbReference type="NCBIfam" id="NF033542">
    <property type="entry name" value="transpos_IS110"/>
    <property type="match status" value="1"/>
</dbReference>
<evidence type="ECO:0000256" key="1">
    <source>
        <dbReference type="SAM" id="Coils"/>
    </source>
</evidence>
<keyword evidence="1" id="KW-0175">Coiled coil</keyword>
<dbReference type="InterPro" id="IPR002525">
    <property type="entry name" value="Transp_IS110-like_N"/>
</dbReference>
<dbReference type="InterPro" id="IPR047650">
    <property type="entry name" value="Transpos_IS110"/>
</dbReference>
<feature type="coiled-coil region" evidence="1">
    <location>
        <begin position="176"/>
        <end position="203"/>
    </location>
</feature>
<name>A0A1I2G3H1_9BACT</name>
<gene>
    <name evidence="4" type="ORF">SAMN05444380_1491</name>
</gene>
<proteinExistence type="predicted"/>
<dbReference type="AlphaFoldDB" id="A0A1I2G3H1"/>
<organism evidence="4 5">
    <name type="scientific">Thermophagus xiamenensis</name>
    <dbReference type="NCBI Taxonomy" id="385682"/>
    <lineage>
        <taxon>Bacteria</taxon>
        <taxon>Pseudomonadati</taxon>
        <taxon>Bacteroidota</taxon>
        <taxon>Bacteroidia</taxon>
        <taxon>Marinilabiliales</taxon>
        <taxon>Marinilabiliaceae</taxon>
        <taxon>Thermophagus</taxon>
    </lineage>
</organism>
<dbReference type="GO" id="GO:0006313">
    <property type="term" value="P:DNA transposition"/>
    <property type="evidence" value="ECO:0007669"/>
    <property type="project" value="InterPro"/>
</dbReference>
<dbReference type="PANTHER" id="PTHR33055">
    <property type="entry name" value="TRANSPOSASE FOR INSERTION SEQUENCE ELEMENT IS1111A"/>
    <property type="match status" value="1"/>
</dbReference>
<dbReference type="GO" id="GO:0003677">
    <property type="term" value="F:DNA binding"/>
    <property type="evidence" value="ECO:0007669"/>
    <property type="project" value="InterPro"/>
</dbReference>
<dbReference type="GO" id="GO:0004803">
    <property type="term" value="F:transposase activity"/>
    <property type="evidence" value="ECO:0007669"/>
    <property type="project" value="InterPro"/>
</dbReference>
<reference evidence="4 5" key="1">
    <citation type="submission" date="2016-10" db="EMBL/GenBank/DDBJ databases">
        <authorList>
            <person name="de Groot N.N."/>
        </authorList>
    </citation>
    <scope>NUCLEOTIDE SEQUENCE [LARGE SCALE GENOMIC DNA]</scope>
    <source>
        <strain evidence="4 5">DSM 19012</strain>
    </source>
</reference>
<feature type="domain" description="Transposase IS110-like N-terminal" evidence="2">
    <location>
        <begin position="11"/>
        <end position="165"/>
    </location>
</feature>
<dbReference type="EMBL" id="FONA01000049">
    <property type="protein sequence ID" value="SFF11689.1"/>
    <property type="molecule type" value="Genomic_DNA"/>
</dbReference>
<dbReference type="InParanoid" id="A0A1I2G3H1"/>